<reference evidence="1" key="1">
    <citation type="journal article" date="2021" name="Proc. Natl. Acad. Sci. U.S.A.">
        <title>A Catalog of Tens of Thousands of Viruses from Human Metagenomes Reveals Hidden Associations with Chronic Diseases.</title>
        <authorList>
            <person name="Tisza M.J."/>
            <person name="Buck C.B."/>
        </authorList>
    </citation>
    <scope>NUCLEOTIDE SEQUENCE</scope>
    <source>
        <strain evidence="1">Ctckx14</strain>
    </source>
</reference>
<protein>
    <submittedName>
        <fullName evidence="1">Flagellar assembly protein T, C-terminal domain</fullName>
    </submittedName>
</protein>
<accession>A0A8S5MM22</accession>
<organism evidence="1">
    <name type="scientific">Siphoviridae sp. ctckx14</name>
    <dbReference type="NCBI Taxonomy" id="2826396"/>
    <lineage>
        <taxon>Viruses</taxon>
        <taxon>Duplodnaviria</taxon>
        <taxon>Heunggongvirae</taxon>
        <taxon>Uroviricota</taxon>
        <taxon>Caudoviricetes</taxon>
    </lineage>
</organism>
<keyword evidence="1" id="KW-0282">Flagellum</keyword>
<name>A0A8S5MM22_9CAUD</name>
<evidence type="ECO:0000313" key="1">
    <source>
        <dbReference type="EMBL" id="DAD83369.1"/>
    </source>
</evidence>
<proteinExistence type="predicted"/>
<keyword evidence="1" id="KW-0966">Cell projection</keyword>
<dbReference type="EMBL" id="BK014934">
    <property type="protein sequence ID" value="DAD83369.1"/>
    <property type="molecule type" value="Genomic_DNA"/>
</dbReference>
<keyword evidence="1" id="KW-0969">Cilium</keyword>
<sequence>MFDTYKIIAIENENTVLINYGLNDGAKEGDVLRIIEPGEDLIIDGVNYGAYDGIKAVIEVTAPYAKFAVCQRIVRRTNTLFSPVSVLQKTIARTVPLNVSKNDISTNLSAPVITPIKIGDTVLLTRE</sequence>